<evidence type="ECO:0000313" key="1">
    <source>
        <dbReference type="Proteomes" id="UP000050741"/>
    </source>
</evidence>
<dbReference type="AlphaFoldDB" id="A0A183CT52"/>
<accession>A0A183CT52</accession>
<sequence>MSVFSAAKGHGPDSSNAYAVANKKTKLQMVGHATMSPVATRAGSSKAKIVEQMAGKAAELSV</sequence>
<reference evidence="1" key="1">
    <citation type="submission" date="2014-05" db="EMBL/GenBank/DDBJ databases">
        <title>The genome and life-stage specific transcriptomes of Globodera pallida elucidate key aspects of plant parasitism by a cyst nematode.</title>
        <authorList>
            <person name="Cotton J.A."/>
            <person name="Lilley C.J."/>
            <person name="Jones L.M."/>
            <person name="Kikuchi T."/>
            <person name="Reid A.J."/>
            <person name="Thorpe P."/>
            <person name="Tsai I.J."/>
            <person name="Beasley H."/>
            <person name="Blok V."/>
            <person name="Cock P.J.A."/>
            <person name="Van den Akker S.E."/>
            <person name="Holroyd N."/>
            <person name="Hunt M."/>
            <person name="Mantelin S."/>
            <person name="Naghra H."/>
            <person name="Pain A."/>
            <person name="Palomares-Rius J.E."/>
            <person name="Zarowiecki M."/>
            <person name="Berriman M."/>
            <person name="Jones J.T."/>
            <person name="Urwin P.E."/>
        </authorList>
    </citation>
    <scope>NUCLEOTIDE SEQUENCE [LARGE SCALE GENOMIC DNA]</scope>
    <source>
        <strain evidence="1">Lindley</strain>
    </source>
</reference>
<name>A0A183CT52_GLOPA</name>
<evidence type="ECO:0000313" key="2">
    <source>
        <dbReference type="WBParaSite" id="GPLIN_001606000"/>
    </source>
</evidence>
<organism evidence="1 2">
    <name type="scientific">Globodera pallida</name>
    <name type="common">Potato cyst nematode worm</name>
    <name type="synonym">Heterodera pallida</name>
    <dbReference type="NCBI Taxonomy" id="36090"/>
    <lineage>
        <taxon>Eukaryota</taxon>
        <taxon>Metazoa</taxon>
        <taxon>Ecdysozoa</taxon>
        <taxon>Nematoda</taxon>
        <taxon>Chromadorea</taxon>
        <taxon>Rhabditida</taxon>
        <taxon>Tylenchina</taxon>
        <taxon>Tylenchomorpha</taxon>
        <taxon>Tylenchoidea</taxon>
        <taxon>Heteroderidae</taxon>
        <taxon>Heteroderinae</taxon>
        <taxon>Globodera</taxon>
    </lineage>
</organism>
<reference evidence="2" key="2">
    <citation type="submission" date="2016-06" db="UniProtKB">
        <authorList>
            <consortium name="WormBaseParasite"/>
        </authorList>
    </citation>
    <scope>IDENTIFICATION</scope>
</reference>
<proteinExistence type="predicted"/>
<keyword evidence="1" id="KW-1185">Reference proteome</keyword>
<protein>
    <submittedName>
        <fullName evidence="2">MBF1 domain-containing protein</fullName>
    </submittedName>
</protein>
<dbReference type="Proteomes" id="UP000050741">
    <property type="component" value="Unassembled WGS sequence"/>
</dbReference>
<dbReference type="WBParaSite" id="GPLIN_001606000">
    <property type="protein sequence ID" value="GPLIN_001606000"/>
    <property type="gene ID" value="GPLIN_001606000"/>
</dbReference>